<dbReference type="PROSITE" id="PS00041">
    <property type="entry name" value="HTH_ARAC_FAMILY_1"/>
    <property type="match status" value="1"/>
</dbReference>
<dbReference type="SMART" id="SM00342">
    <property type="entry name" value="HTH_ARAC"/>
    <property type="match status" value="1"/>
</dbReference>
<dbReference type="GO" id="GO:0003700">
    <property type="term" value="F:DNA-binding transcription factor activity"/>
    <property type="evidence" value="ECO:0007669"/>
    <property type="project" value="InterPro"/>
</dbReference>
<keyword evidence="6" id="KW-1185">Reference proteome</keyword>
<dbReference type="PANTHER" id="PTHR46796">
    <property type="entry name" value="HTH-TYPE TRANSCRIPTIONAL ACTIVATOR RHAS-RELATED"/>
    <property type="match status" value="1"/>
</dbReference>
<dbReference type="InterPro" id="IPR020449">
    <property type="entry name" value="Tscrpt_reg_AraC-type_HTH"/>
</dbReference>
<keyword evidence="2 5" id="KW-0238">DNA-binding</keyword>
<dbReference type="Pfam" id="PF12852">
    <property type="entry name" value="Cupin_6"/>
    <property type="match status" value="1"/>
</dbReference>
<dbReference type="InterPro" id="IPR032783">
    <property type="entry name" value="AraC_lig"/>
</dbReference>
<dbReference type="Gene3D" id="1.10.10.60">
    <property type="entry name" value="Homeodomain-like"/>
    <property type="match status" value="2"/>
</dbReference>
<keyword evidence="1" id="KW-0805">Transcription regulation</keyword>
<evidence type="ECO:0000256" key="2">
    <source>
        <dbReference type="ARBA" id="ARBA00023125"/>
    </source>
</evidence>
<dbReference type="InterPro" id="IPR050204">
    <property type="entry name" value="AraC_XylS_family_regulators"/>
</dbReference>
<evidence type="ECO:0000256" key="1">
    <source>
        <dbReference type="ARBA" id="ARBA00023015"/>
    </source>
</evidence>
<reference evidence="6" key="1">
    <citation type="submission" date="2016-10" db="EMBL/GenBank/DDBJ databases">
        <authorList>
            <person name="Varghese N."/>
            <person name="Submissions S."/>
        </authorList>
    </citation>
    <scope>NUCLEOTIDE SEQUENCE [LARGE SCALE GENOMIC DNA]</scope>
    <source>
        <strain evidence="6">DSM 26922</strain>
    </source>
</reference>
<dbReference type="Proteomes" id="UP000199441">
    <property type="component" value="Unassembled WGS sequence"/>
</dbReference>
<dbReference type="GO" id="GO:0043565">
    <property type="term" value="F:sequence-specific DNA binding"/>
    <property type="evidence" value="ECO:0007669"/>
    <property type="project" value="InterPro"/>
</dbReference>
<gene>
    <name evidence="5" type="ORF">SAMN04488001_3048</name>
</gene>
<accession>A0A1H3B6W6</accession>
<dbReference type="InterPro" id="IPR009057">
    <property type="entry name" value="Homeodomain-like_sf"/>
</dbReference>
<proteinExistence type="predicted"/>
<dbReference type="EMBL" id="FNOI01000006">
    <property type="protein sequence ID" value="SDX36789.1"/>
    <property type="molecule type" value="Genomic_DNA"/>
</dbReference>
<dbReference type="Pfam" id="PF12833">
    <property type="entry name" value="HTH_18"/>
    <property type="match status" value="1"/>
</dbReference>
<dbReference type="InterPro" id="IPR018060">
    <property type="entry name" value="HTH_AraC"/>
</dbReference>
<evidence type="ECO:0000259" key="4">
    <source>
        <dbReference type="PROSITE" id="PS01124"/>
    </source>
</evidence>
<keyword evidence="3" id="KW-0804">Transcription</keyword>
<name>A0A1H3B6W6_9RHOB</name>
<dbReference type="SUPFAM" id="SSF46689">
    <property type="entry name" value="Homeodomain-like"/>
    <property type="match status" value="2"/>
</dbReference>
<dbReference type="PROSITE" id="PS01124">
    <property type="entry name" value="HTH_ARAC_FAMILY_2"/>
    <property type="match status" value="1"/>
</dbReference>
<dbReference type="AlphaFoldDB" id="A0A1H3B6W6"/>
<evidence type="ECO:0000313" key="6">
    <source>
        <dbReference type="Proteomes" id="UP000199441"/>
    </source>
</evidence>
<dbReference type="InterPro" id="IPR018062">
    <property type="entry name" value="HTH_AraC-typ_CS"/>
</dbReference>
<evidence type="ECO:0000256" key="3">
    <source>
        <dbReference type="ARBA" id="ARBA00023163"/>
    </source>
</evidence>
<dbReference type="PRINTS" id="PR00032">
    <property type="entry name" value="HTHARAC"/>
</dbReference>
<organism evidence="5 6">
    <name type="scientific">Litoreibacter albidus</name>
    <dbReference type="NCBI Taxonomy" id="670155"/>
    <lineage>
        <taxon>Bacteria</taxon>
        <taxon>Pseudomonadati</taxon>
        <taxon>Pseudomonadota</taxon>
        <taxon>Alphaproteobacteria</taxon>
        <taxon>Rhodobacterales</taxon>
        <taxon>Roseobacteraceae</taxon>
        <taxon>Litoreibacter</taxon>
    </lineage>
</organism>
<evidence type="ECO:0000313" key="5">
    <source>
        <dbReference type="EMBL" id="SDX36789.1"/>
    </source>
</evidence>
<dbReference type="PANTHER" id="PTHR46796:SF7">
    <property type="entry name" value="ARAC FAMILY TRANSCRIPTIONAL REGULATOR"/>
    <property type="match status" value="1"/>
</dbReference>
<protein>
    <submittedName>
        <fullName evidence="5">AraC-type DNA-binding protein</fullName>
    </submittedName>
</protein>
<dbReference type="STRING" id="670155.SAMN04488001_3048"/>
<feature type="domain" description="HTH araC/xylS-type" evidence="4">
    <location>
        <begin position="171"/>
        <end position="269"/>
    </location>
</feature>
<sequence>MRVRGASCSRDALHAPWKVHVSATPQRASFVLVLSGDTLLRIGGSRKDLHLCAGDIALLPDGRAYCYADDGAPQANILHGQFRFSADTPAILLSRLPDVIVERNGNDCRTHKLGLIVEMLRAEIGEQSQPQLSMLNRLTEILCLHTVQNWFSRTAGQGAALQAFAPPARLKGVIDIIHAKPDSPWTVKSLARVYGQSRTAFAAHFKTATGLSPISYVRRCRISRACRMLERTRLPLIEVAFQSGYADANAFNRAFRRETGASPGAYRRFPQR</sequence>